<sequence>MMNEATGGLPGGIVGGVNDKDLVGKLATRIKNLNASEQHNLISKITELLLGGQSTGSNGAGIGAANGNGGLNISSVNGNANSNGGSSFGGLSGNEHNGQGQNTVVSQTPFSQILASSVASSPSFGAPTPNYNADLEPVYKAPKLSSLTTPSLPIRTTRNGSSISLQGFKPSDPVNDQANSLLNSLNRNQNSSNSGFGNQQQQQQQSQQAQSQQQQKSSTTMGPSTTAASHRKGKSSGHDSDDNGKPIRSYNCGKCGISFKRSSDLKRHEKTHLEIPPNICPLCHKGFARKDALKRHVDTLTCRRNRERLIAANGGEMPPMPNSNTAGK</sequence>
<comment type="caution">
    <text evidence="1">The sequence shown here is derived from an EMBL/GenBank/DDBJ whole genome shotgun (WGS) entry which is preliminary data.</text>
</comment>
<dbReference type="EMBL" id="BSXS01002558">
    <property type="protein sequence ID" value="GME79344.1"/>
    <property type="molecule type" value="Genomic_DNA"/>
</dbReference>
<proteinExistence type="predicted"/>
<evidence type="ECO:0000313" key="1">
    <source>
        <dbReference type="EMBL" id="GME79344.1"/>
    </source>
</evidence>
<reference evidence="1" key="1">
    <citation type="submission" date="2023-04" db="EMBL/GenBank/DDBJ databases">
        <title>Ambrosiozyma monospora NBRC 10751.</title>
        <authorList>
            <person name="Ichikawa N."/>
            <person name="Sato H."/>
            <person name="Tonouchi N."/>
        </authorList>
    </citation>
    <scope>NUCLEOTIDE SEQUENCE</scope>
    <source>
        <strain evidence="1">NBRC 10751</strain>
    </source>
</reference>
<name>A0ACB5T2D0_AMBMO</name>
<dbReference type="Proteomes" id="UP001165064">
    <property type="component" value="Unassembled WGS sequence"/>
</dbReference>
<evidence type="ECO:0000313" key="2">
    <source>
        <dbReference type="Proteomes" id="UP001165064"/>
    </source>
</evidence>
<keyword evidence="2" id="KW-1185">Reference proteome</keyword>
<gene>
    <name evidence="1" type="ORF">Amon02_000389700</name>
</gene>
<organism evidence="1 2">
    <name type="scientific">Ambrosiozyma monospora</name>
    <name type="common">Yeast</name>
    <name type="synonym">Endomycopsis monosporus</name>
    <dbReference type="NCBI Taxonomy" id="43982"/>
    <lineage>
        <taxon>Eukaryota</taxon>
        <taxon>Fungi</taxon>
        <taxon>Dikarya</taxon>
        <taxon>Ascomycota</taxon>
        <taxon>Saccharomycotina</taxon>
        <taxon>Pichiomycetes</taxon>
        <taxon>Pichiales</taxon>
        <taxon>Pichiaceae</taxon>
        <taxon>Ambrosiozyma</taxon>
    </lineage>
</organism>
<accession>A0ACB5T2D0</accession>
<protein>
    <submittedName>
        <fullName evidence="1">Unnamed protein product</fullName>
    </submittedName>
</protein>